<evidence type="ECO:0000256" key="1">
    <source>
        <dbReference type="ARBA" id="ARBA00004162"/>
    </source>
</evidence>
<keyword evidence="3 7" id="KW-0812">Transmembrane</keyword>
<evidence type="ECO:0000256" key="7">
    <source>
        <dbReference type="SAM" id="Phobius"/>
    </source>
</evidence>
<dbReference type="OrthoDB" id="9815286at2"/>
<dbReference type="InterPro" id="IPR052027">
    <property type="entry name" value="PspC"/>
</dbReference>
<dbReference type="RefSeq" id="WP_124977665.1">
    <property type="nucleotide sequence ID" value="NZ_BFFP01000034.1"/>
</dbReference>
<feature type="transmembrane region" description="Helical" evidence="7">
    <location>
        <begin position="34"/>
        <end position="64"/>
    </location>
</feature>
<accession>A0A401IV19</accession>
<dbReference type="PANTHER" id="PTHR33885:SF3">
    <property type="entry name" value="PHAGE SHOCK PROTEIN C"/>
    <property type="match status" value="1"/>
</dbReference>
<evidence type="ECO:0000256" key="3">
    <source>
        <dbReference type="ARBA" id="ARBA00022692"/>
    </source>
</evidence>
<keyword evidence="2" id="KW-1003">Cell membrane</keyword>
<reference evidence="9 10" key="1">
    <citation type="journal article" date="2019" name="Int. J. Syst. Evol. Microbiol.">
        <title>Lactobacillus salitolerans sp. nov., a novel lactic acid bacterium isolated from spent mushroom substrates.</title>
        <authorList>
            <person name="Tohno M."/>
            <person name="Tanizawa Y."/>
            <person name="Kojima Y."/>
            <person name="Sakamoto M."/>
            <person name="Nakamura Y."/>
            <person name="Ohkuma M."/>
            <person name="Kobayashi H."/>
        </authorList>
    </citation>
    <scope>NUCLEOTIDE SEQUENCE [LARGE SCALE GENOMIC DNA]</scope>
    <source>
        <strain evidence="9 10">YK43</strain>
    </source>
</reference>
<evidence type="ECO:0000256" key="2">
    <source>
        <dbReference type="ARBA" id="ARBA00022475"/>
    </source>
</evidence>
<proteinExistence type="predicted"/>
<evidence type="ECO:0000256" key="4">
    <source>
        <dbReference type="ARBA" id="ARBA00022989"/>
    </source>
</evidence>
<dbReference type="AlphaFoldDB" id="A0A401IV19"/>
<evidence type="ECO:0000256" key="6">
    <source>
        <dbReference type="SAM" id="MobiDB-lite"/>
    </source>
</evidence>
<feature type="domain" description="Phage shock protein PspC N-terminal" evidence="8">
    <location>
        <begin position="3"/>
        <end position="67"/>
    </location>
</feature>
<evidence type="ECO:0000259" key="8">
    <source>
        <dbReference type="Pfam" id="PF04024"/>
    </source>
</evidence>
<evidence type="ECO:0000313" key="10">
    <source>
        <dbReference type="Proteomes" id="UP000286848"/>
    </source>
</evidence>
<sequence>MKKKLTRSSTDRLLAGVCGGFGEYFNIPAKNIRIGFLVFAVICTILPHFSILPVGLYLICYLAIPQETGNGSWSSMFHDFTDGRQNMRPGSRQQKKDGRKILRDAHERKEN</sequence>
<evidence type="ECO:0000313" key="9">
    <source>
        <dbReference type="EMBL" id="GBG95393.1"/>
    </source>
</evidence>
<dbReference type="PANTHER" id="PTHR33885">
    <property type="entry name" value="PHAGE SHOCK PROTEIN C"/>
    <property type="match status" value="1"/>
</dbReference>
<dbReference type="Pfam" id="PF04024">
    <property type="entry name" value="PspC"/>
    <property type="match status" value="1"/>
</dbReference>
<keyword evidence="10" id="KW-1185">Reference proteome</keyword>
<dbReference type="Proteomes" id="UP000286848">
    <property type="component" value="Unassembled WGS sequence"/>
</dbReference>
<evidence type="ECO:0000256" key="5">
    <source>
        <dbReference type="ARBA" id="ARBA00023136"/>
    </source>
</evidence>
<name>A0A401IV19_9LACO</name>
<keyword evidence="5 7" id="KW-0472">Membrane</keyword>
<comment type="caution">
    <text evidence="9">The sequence shown here is derived from an EMBL/GenBank/DDBJ whole genome shotgun (WGS) entry which is preliminary data.</text>
</comment>
<dbReference type="EMBL" id="BFFP01000034">
    <property type="protein sequence ID" value="GBG95393.1"/>
    <property type="molecule type" value="Genomic_DNA"/>
</dbReference>
<keyword evidence="4 7" id="KW-1133">Transmembrane helix</keyword>
<protein>
    <submittedName>
        <fullName evidence="9">Stress-responsive transcriptional regulator</fullName>
    </submittedName>
</protein>
<gene>
    <name evidence="9" type="ORF">LFYK43_18520</name>
</gene>
<comment type="subcellular location">
    <subcellularLocation>
        <location evidence="1">Cell membrane</location>
        <topology evidence="1">Single-pass membrane protein</topology>
    </subcellularLocation>
</comment>
<dbReference type="GO" id="GO:0005886">
    <property type="term" value="C:plasma membrane"/>
    <property type="evidence" value="ECO:0007669"/>
    <property type="project" value="UniProtKB-SubCell"/>
</dbReference>
<feature type="compositionally biased region" description="Basic and acidic residues" evidence="6">
    <location>
        <begin position="94"/>
        <end position="111"/>
    </location>
</feature>
<feature type="region of interest" description="Disordered" evidence="6">
    <location>
        <begin position="80"/>
        <end position="111"/>
    </location>
</feature>
<dbReference type="InterPro" id="IPR007168">
    <property type="entry name" value="Phageshock_PspC_N"/>
</dbReference>
<organism evidence="9 10">
    <name type="scientific">Ligilactobacillus salitolerans</name>
    <dbReference type="NCBI Taxonomy" id="1808352"/>
    <lineage>
        <taxon>Bacteria</taxon>
        <taxon>Bacillati</taxon>
        <taxon>Bacillota</taxon>
        <taxon>Bacilli</taxon>
        <taxon>Lactobacillales</taxon>
        <taxon>Lactobacillaceae</taxon>
        <taxon>Ligilactobacillus</taxon>
    </lineage>
</organism>